<proteinExistence type="predicted"/>
<comment type="caution">
    <text evidence="2">The sequence shown here is derived from an EMBL/GenBank/DDBJ whole genome shotgun (WGS) entry which is preliminary data.</text>
</comment>
<protein>
    <submittedName>
        <fullName evidence="2">Uncharacterized protein</fullName>
    </submittedName>
</protein>
<evidence type="ECO:0000256" key="1">
    <source>
        <dbReference type="SAM" id="MobiDB-lite"/>
    </source>
</evidence>
<dbReference type="AlphaFoldDB" id="A0A8E0RQ97"/>
<feature type="compositionally biased region" description="Basic and acidic residues" evidence="1">
    <location>
        <begin position="13"/>
        <end position="25"/>
    </location>
</feature>
<sequence>METDDVTVSVVKNEQDKESDEKTGDDSDSAVELWWETFLKQKRAEDALDAEIRAAWENCSQRRLKFAREVQKITELYQPIEKLLHTVLESDNIHRGDSLYREWGRCYVFSYYARLNPFYMRKQASKSRSLRRCSQFRARYSF</sequence>
<organism evidence="2 3">
    <name type="scientific">Fasciolopsis buskii</name>
    <dbReference type="NCBI Taxonomy" id="27845"/>
    <lineage>
        <taxon>Eukaryota</taxon>
        <taxon>Metazoa</taxon>
        <taxon>Spiralia</taxon>
        <taxon>Lophotrochozoa</taxon>
        <taxon>Platyhelminthes</taxon>
        <taxon>Trematoda</taxon>
        <taxon>Digenea</taxon>
        <taxon>Plagiorchiida</taxon>
        <taxon>Echinostomata</taxon>
        <taxon>Echinostomatoidea</taxon>
        <taxon>Fasciolidae</taxon>
        <taxon>Fasciolopsis</taxon>
    </lineage>
</organism>
<keyword evidence="3" id="KW-1185">Reference proteome</keyword>
<dbReference type="Proteomes" id="UP000728185">
    <property type="component" value="Unassembled WGS sequence"/>
</dbReference>
<dbReference type="EMBL" id="LUCM01010946">
    <property type="protein sequence ID" value="KAA0184736.1"/>
    <property type="molecule type" value="Genomic_DNA"/>
</dbReference>
<name>A0A8E0RQ97_9TREM</name>
<accession>A0A8E0RQ97</accession>
<dbReference type="OrthoDB" id="6221510at2759"/>
<feature type="region of interest" description="Disordered" evidence="1">
    <location>
        <begin position="1"/>
        <end position="28"/>
    </location>
</feature>
<evidence type="ECO:0000313" key="2">
    <source>
        <dbReference type="EMBL" id="KAA0184736.1"/>
    </source>
</evidence>
<gene>
    <name evidence="2" type="ORF">FBUS_09576</name>
</gene>
<evidence type="ECO:0000313" key="3">
    <source>
        <dbReference type="Proteomes" id="UP000728185"/>
    </source>
</evidence>
<reference evidence="2" key="1">
    <citation type="submission" date="2019-05" db="EMBL/GenBank/DDBJ databases">
        <title>Annotation for the trematode Fasciolopsis buski.</title>
        <authorList>
            <person name="Choi Y.-J."/>
        </authorList>
    </citation>
    <scope>NUCLEOTIDE SEQUENCE</scope>
    <source>
        <strain evidence="2">HT</strain>
        <tissue evidence="2">Whole worm</tissue>
    </source>
</reference>